<evidence type="ECO:0000313" key="2">
    <source>
        <dbReference type="Proteomes" id="UP000190837"/>
    </source>
</evidence>
<sequence length="39" mass="4098">MPRRACNGVLMFVATRFFTPPPLPSPASPGRRGGIASSP</sequence>
<organism evidence="1 2">
    <name type="scientific">Cardiobacterium hominis</name>
    <dbReference type="NCBI Taxonomy" id="2718"/>
    <lineage>
        <taxon>Bacteria</taxon>
        <taxon>Pseudomonadati</taxon>
        <taxon>Pseudomonadota</taxon>
        <taxon>Gammaproteobacteria</taxon>
        <taxon>Cardiobacteriales</taxon>
        <taxon>Cardiobacteriaceae</taxon>
        <taxon>Cardiobacterium</taxon>
    </lineage>
</organism>
<proteinExistence type="predicted"/>
<dbReference type="AlphaFoldDB" id="A0A1C3H3Y9"/>
<reference evidence="2" key="1">
    <citation type="submission" date="2016-04" db="EMBL/GenBank/DDBJ databases">
        <authorList>
            <person name="Tagini F."/>
        </authorList>
    </citation>
    <scope>NUCLEOTIDE SEQUENCE [LARGE SCALE GENOMIC DNA]</scope>
    <source>
        <strain evidence="2">CHUV0807</strain>
    </source>
</reference>
<protein>
    <submittedName>
        <fullName evidence="1">Uncharacterized protein</fullName>
    </submittedName>
</protein>
<dbReference type="EMBL" id="FKLO01000040">
    <property type="protein sequence ID" value="SAM62654.1"/>
    <property type="molecule type" value="Genomic_DNA"/>
</dbReference>
<dbReference type="Proteomes" id="UP000190837">
    <property type="component" value="Unassembled WGS sequence"/>
</dbReference>
<name>A0A1C3H3Y9_9GAMM</name>
<evidence type="ECO:0000313" key="1">
    <source>
        <dbReference type="EMBL" id="SAM62654.1"/>
    </source>
</evidence>
<gene>
    <name evidence="1" type="ORF">CHUV0807_1030</name>
</gene>
<accession>A0A1C3H3Y9</accession>